<dbReference type="GeneID" id="97669717"/>
<dbReference type="GO" id="GO:0022857">
    <property type="term" value="F:transmembrane transporter activity"/>
    <property type="evidence" value="ECO:0007669"/>
    <property type="project" value="InterPro"/>
</dbReference>
<name>A0A0M7A0Z9_9HYPH</name>
<keyword evidence="3" id="KW-0813">Transport</keyword>
<keyword evidence="5" id="KW-0997">Cell inner membrane</keyword>
<evidence type="ECO:0000256" key="10">
    <source>
        <dbReference type="ARBA" id="ARBA00039381"/>
    </source>
</evidence>
<feature type="transmembrane region" description="Helical" evidence="11">
    <location>
        <begin position="12"/>
        <end position="30"/>
    </location>
</feature>
<gene>
    <name evidence="12" type="primary">rbsC_11</name>
    <name evidence="12" type="ORF">LA5096_02327</name>
</gene>
<dbReference type="Proteomes" id="UP000049983">
    <property type="component" value="Unassembled WGS sequence"/>
</dbReference>
<dbReference type="CDD" id="cd06579">
    <property type="entry name" value="TM_PBP1_transp_AraH_like"/>
    <property type="match status" value="1"/>
</dbReference>
<feature type="transmembrane region" description="Helical" evidence="11">
    <location>
        <begin position="207"/>
        <end position="226"/>
    </location>
</feature>
<evidence type="ECO:0000256" key="2">
    <source>
        <dbReference type="ARBA" id="ARBA00011262"/>
    </source>
</evidence>
<evidence type="ECO:0000256" key="4">
    <source>
        <dbReference type="ARBA" id="ARBA00022475"/>
    </source>
</evidence>
<evidence type="ECO:0000313" key="12">
    <source>
        <dbReference type="EMBL" id="CTQ69993.1"/>
    </source>
</evidence>
<organism evidence="12 13">
    <name type="scientific">Roseibium album</name>
    <dbReference type="NCBI Taxonomy" id="311410"/>
    <lineage>
        <taxon>Bacteria</taxon>
        <taxon>Pseudomonadati</taxon>
        <taxon>Pseudomonadota</taxon>
        <taxon>Alphaproteobacteria</taxon>
        <taxon>Hyphomicrobiales</taxon>
        <taxon>Stappiaceae</taxon>
        <taxon>Roseibium</taxon>
    </lineage>
</organism>
<feature type="transmembrane region" description="Helical" evidence="11">
    <location>
        <begin position="71"/>
        <end position="104"/>
    </location>
</feature>
<comment type="subcellular location">
    <subcellularLocation>
        <location evidence="1">Cell membrane</location>
        <topology evidence="1">Multi-pass membrane protein</topology>
    </subcellularLocation>
</comment>
<evidence type="ECO:0000256" key="5">
    <source>
        <dbReference type="ARBA" id="ARBA00022519"/>
    </source>
</evidence>
<comment type="function">
    <text evidence="9">Part of the ABC transporter complex LsrABCD involved in autoinducer 2 (AI-2) import. Probably responsible for the translocation of the substrate across the membrane.</text>
</comment>
<dbReference type="STRING" id="311410.LA5095_01072"/>
<dbReference type="PANTHER" id="PTHR32196:SF71">
    <property type="entry name" value="AUTOINDUCER 2 IMPORT SYSTEM PERMEASE PROTEIN LSRD"/>
    <property type="match status" value="1"/>
</dbReference>
<accession>A0A0M7A0Z9</accession>
<keyword evidence="6 11" id="KW-0812">Transmembrane</keyword>
<feature type="transmembrane region" description="Helical" evidence="11">
    <location>
        <begin position="42"/>
        <end position="59"/>
    </location>
</feature>
<keyword evidence="8 11" id="KW-0472">Membrane</keyword>
<dbReference type="InterPro" id="IPR001851">
    <property type="entry name" value="ABC_transp_permease"/>
</dbReference>
<dbReference type="InterPro" id="IPR037294">
    <property type="entry name" value="ABC_BtuC-like"/>
</dbReference>
<feature type="transmembrane region" description="Helical" evidence="11">
    <location>
        <begin position="238"/>
        <end position="255"/>
    </location>
</feature>
<comment type="subunit">
    <text evidence="2">The complex is composed of two ATP-binding proteins (LsrA), two transmembrane proteins (LsrC and LsrD) and a solute-binding protein (LsrB).</text>
</comment>
<keyword evidence="4" id="KW-1003">Cell membrane</keyword>
<evidence type="ECO:0000256" key="3">
    <source>
        <dbReference type="ARBA" id="ARBA00022448"/>
    </source>
</evidence>
<protein>
    <recommendedName>
        <fullName evidence="10">Autoinducer 2 import system permease protein LsrD</fullName>
    </recommendedName>
</protein>
<dbReference type="SUPFAM" id="SSF81345">
    <property type="entry name" value="ABC transporter involved in vitamin B12 uptake, BtuC"/>
    <property type="match status" value="1"/>
</dbReference>
<dbReference type="GO" id="GO:0005886">
    <property type="term" value="C:plasma membrane"/>
    <property type="evidence" value="ECO:0007669"/>
    <property type="project" value="UniProtKB-SubCell"/>
</dbReference>
<proteinExistence type="predicted"/>
<evidence type="ECO:0000313" key="13">
    <source>
        <dbReference type="Proteomes" id="UP000049983"/>
    </source>
</evidence>
<dbReference type="Pfam" id="PF02653">
    <property type="entry name" value="BPD_transp_2"/>
    <property type="match status" value="1"/>
</dbReference>
<feature type="transmembrane region" description="Helical" evidence="11">
    <location>
        <begin position="152"/>
        <end position="175"/>
    </location>
</feature>
<dbReference type="AlphaFoldDB" id="A0A0M7A0Z9"/>
<feature type="transmembrane region" description="Helical" evidence="11">
    <location>
        <begin position="288"/>
        <end position="304"/>
    </location>
</feature>
<keyword evidence="7 11" id="KW-1133">Transmembrane helix</keyword>
<dbReference type="OrthoDB" id="7284468at2"/>
<evidence type="ECO:0000256" key="9">
    <source>
        <dbReference type="ARBA" id="ARBA00025439"/>
    </source>
</evidence>
<feature type="transmembrane region" description="Helical" evidence="11">
    <location>
        <begin position="110"/>
        <end position="131"/>
    </location>
</feature>
<keyword evidence="13" id="KW-1185">Reference proteome</keyword>
<evidence type="ECO:0000256" key="1">
    <source>
        <dbReference type="ARBA" id="ARBA00004651"/>
    </source>
</evidence>
<evidence type="ECO:0000256" key="11">
    <source>
        <dbReference type="SAM" id="Phobius"/>
    </source>
</evidence>
<evidence type="ECO:0000256" key="7">
    <source>
        <dbReference type="ARBA" id="ARBA00022989"/>
    </source>
</evidence>
<evidence type="ECO:0000256" key="6">
    <source>
        <dbReference type="ARBA" id="ARBA00022692"/>
    </source>
</evidence>
<dbReference type="EMBL" id="CXWC01000010">
    <property type="protein sequence ID" value="CTQ69993.1"/>
    <property type="molecule type" value="Genomic_DNA"/>
</dbReference>
<reference evidence="13" key="1">
    <citation type="submission" date="2015-07" db="EMBL/GenBank/DDBJ databases">
        <authorList>
            <person name="Rodrigo-Torres Lidia"/>
            <person name="Arahal R.David."/>
        </authorList>
    </citation>
    <scope>NUCLEOTIDE SEQUENCE [LARGE SCALE GENOMIC DNA]</scope>
    <source>
        <strain evidence="13">CECT 5096</strain>
    </source>
</reference>
<dbReference type="RefSeq" id="WP_055112840.1">
    <property type="nucleotide sequence ID" value="NZ_CXWA01000001.1"/>
</dbReference>
<dbReference type="Gene3D" id="1.10.3470.10">
    <property type="entry name" value="ABC transporter involved in vitamin B12 uptake, BtuC"/>
    <property type="match status" value="1"/>
</dbReference>
<sequence length="314" mass="32735">MSFERIKPHLPWITLLVLVLLVGIANPSFFDPAGLLSLVTDVVPLFIMALGMTFAIYIGGIDLSVQQLANLVTVIATVYLAKFGVGVALVAVAAGFIVGAISGFVTTRLYVPSFVSTLAMGFVALSAAKYFSGQRALYMDAELRNSSFGWMFGNTAGVPHELVIAIVLLVLAWFLQTRTTFGRSLKAVGSGEPAAIASGLNVDRVKILAFAISGVFAAVAGLIFSVKLSGGDANLANGFLLLAIVAVLVGGTPLTGGVGGVLNTAIGTLIVMVIRAAMVYLEIDATQQQMVFGIVLIAAIALTIDRSKLRGVVK</sequence>
<evidence type="ECO:0000256" key="8">
    <source>
        <dbReference type="ARBA" id="ARBA00023136"/>
    </source>
</evidence>
<dbReference type="PANTHER" id="PTHR32196">
    <property type="entry name" value="ABC TRANSPORTER PERMEASE PROTEIN YPHD-RELATED-RELATED"/>
    <property type="match status" value="1"/>
</dbReference>